<comment type="caution">
    <text evidence="1">The sequence shown here is derived from an EMBL/GenBank/DDBJ whole genome shotgun (WGS) entry which is preliminary data.</text>
</comment>
<dbReference type="EMBL" id="CM042883">
    <property type="protein sequence ID" value="KAI4373114.1"/>
    <property type="molecule type" value="Genomic_DNA"/>
</dbReference>
<reference evidence="2" key="1">
    <citation type="journal article" date="2023" name="Front. Plant Sci.">
        <title>Chromosomal-level genome assembly of Melastoma candidum provides insights into trichome evolution.</title>
        <authorList>
            <person name="Zhong Y."/>
            <person name="Wu W."/>
            <person name="Sun C."/>
            <person name="Zou P."/>
            <person name="Liu Y."/>
            <person name="Dai S."/>
            <person name="Zhou R."/>
        </authorList>
    </citation>
    <scope>NUCLEOTIDE SEQUENCE [LARGE SCALE GENOMIC DNA]</scope>
</reference>
<sequence length="485" mass="54133">MRPNGMRNHVPGGDARRPGIPGPGNTGLGNGGMPIMPGAPSSVPNAMNVFNNGVPFQNNLPGLLPLGQQLPFGVGGQNGFPGINAVPGQFGSNTGMPDANQIKMALQTLQGLQFLPNVMHNLNQLLLLQNASRPPVLPNCFLAPANPNPPQIPFILSNPQYDLAHQFLQNQPQLNPNSGQPWRPGNQTPPSNSYSSPPSRLQENRGSKPGMSPSESSVRGSHVKNFSRNMSGDPLRQGAQMSNFRQNNNGKRNFRSHNDRGQGNRNKFEGRFAPRSPTDQVKDQRRTLYSEQEIHQWREERRKNYPSEANMKKKLEDRCARETEMKARREELKKILAKQAELGCEVAEIPSHYLTGTEGRERDQSATTCGPPNKKGRFEKRERLGRRNKRDRFNKKPRLDKLGSSLSSRKKSEPSLLRKLLSKDIQKDKSRLLQVFRFMRMNSFFEQQPGESLRFPVVIINEDQETGTSGDTSLATPSDELPGRS</sequence>
<organism evidence="1 2">
    <name type="scientific">Melastoma candidum</name>
    <dbReference type="NCBI Taxonomy" id="119954"/>
    <lineage>
        <taxon>Eukaryota</taxon>
        <taxon>Viridiplantae</taxon>
        <taxon>Streptophyta</taxon>
        <taxon>Embryophyta</taxon>
        <taxon>Tracheophyta</taxon>
        <taxon>Spermatophyta</taxon>
        <taxon>Magnoliopsida</taxon>
        <taxon>eudicotyledons</taxon>
        <taxon>Gunneridae</taxon>
        <taxon>Pentapetalae</taxon>
        <taxon>rosids</taxon>
        <taxon>malvids</taxon>
        <taxon>Myrtales</taxon>
        <taxon>Melastomataceae</taxon>
        <taxon>Melastomatoideae</taxon>
        <taxon>Melastomateae</taxon>
        <taxon>Melastoma</taxon>
    </lineage>
</organism>
<keyword evidence="2" id="KW-1185">Reference proteome</keyword>
<accession>A0ACB9R620</accession>
<gene>
    <name evidence="1" type="ORF">MLD38_011275</name>
</gene>
<evidence type="ECO:0000313" key="2">
    <source>
        <dbReference type="Proteomes" id="UP001057402"/>
    </source>
</evidence>
<proteinExistence type="predicted"/>
<name>A0ACB9R620_9MYRT</name>
<dbReference type="Proteomes" id="UP001057402">
    <property type="component" value="Chromosome 4"/>
</dbReference>
<evidence type="ECO:0000313" key="1">
    <source>
        <dbReference type="EMBL" id="KAI4373114.1"/>
    </source>
</evidence>
<protein>
    <submittedName>
        <fullName evidence="1">Uncharacterized protein</fullName>
    </submittedName>
</protein>